<evidence type="ECO:0000313" key="1">
    <source>
        <dbReference type="EMBL" id="KAK2164069.1"/>
    </source>
</evidence>
<reference evidence="1" key="1">
    <citation type="journal article" date="2023" name="Mol. Biol. Evol.">
        <title>Third-Generation Sequencing Reveals the Adaptive Role of the Epigenome in Three Deep-Sea Polychaetes.</title>
        <authorList>
            <person name="Perez M."/>
            <person name="Aroh O."/>
            <person name="Sun Y."/>
            <person name="Lan Y."/>
            <person name="Juniper S.K."/>
            <person name="Young C.R."/>
            <person name="Angers B."/>
            <person name="Qian P.Y."/>
        </authorList>
    </citation>
    <scope>NUCLEOTIDE SEQUENCE</scope>
    <source>
        <strain evidence="1">P08H-3</strain>
    </source>
</reference>
<accession>A0AAD9K3G2</accession>
<name>A0AAD9K3G2_9ANNE</name>
<dbReference type="AlphaFoldDB" id="A0AAD9K3G2"/>
<keyword evidence="2" id="KW-1185">Reference proteome</keyword>
<gene>
    <name evidence="1" type="ORF">LSH36_69g04043</name>
</gene>
<protein>
    <submittedName>
        <fullName evidence="1">Uncharacterized protein</fullName>
    </submittedName>
</protein>
<evidence type="ECO:0000313" key="2">
    <source>
        <dbReference type="Proteomes" id="UP001208570"/>
    </source>
</evidence>
<comment type="caution">
    <text evidence="1">The sequence shown here is derived from an EMBL/GenBank/DDBJ whole genome shotgun (WGS) entry which is preliminary data.</text>
</comment>
<organism evidence="1 2">
    <name type="scientific">Paralvinella palmiformis</name>
    <dbReference type="NCBI Taxonomy" id="53620"/>
    <lineage>
        <taxon>Eukaryota</taxon>
        <taxon>Metazoa</taxon>
        <taxon>Spiralia</taxon>
        <taxon>Lophotrochozoa</taxon>
        <taxon>Annelida</taxon>
        <taxon>Polychaeta</taxon>
        <taxon>Sedentaria</taxon>
        <taxon>Canalipalpata</taxon>
        <taxon>Terebellida</taxon>
        <taxon>Terebelliformia</taxon>
        <taxon>Alvinellidae</taxon>
        <taxon>Paralvinella</taxon>
    </lineage>
</organism>
<dbReference type="Proteomes" id="UP001208570">
    <property type="component" value="Unassembled WGS sequence"/>
</dbReference>
<dbReference type="EMBL" id="JAODUP010000069">
    <property type="protein sequence ID" value="KAK2164069.1"/>
    <property type="molecule type" value="Genomic_DNA"/>
</dbReference>
<sequence>MWRISTGLSKSYSACSGFSTKTRQIVKLFVSDRKMSTADDGFVEFTYTPGHFRVTPEMKRAFDCDGAVIVRKLLIDAEVKKITDALESNESVLKRAWDLADGTGTGSRLVIWNNPGHDITGMVARARKVAQTCEDVNKLLITHTYTHCEEVSFNRYYYYYYCYYYYYYY</sequence>
<proteinExistence type="predicted"/>